<dbReference type="Pfam" id="PF04355">
    <property type="entry name" value="BamE"/>
    <property type="match status" value="1"/>
</dbReference>
<dbReference type="Gene3D" id="3.30.1450.10">
    <property type="match status" value="1"/>
</dbReference>
<dbReference type="InterPro" id="IPR007450">
    <property type="entry name" value="BamE_dom"/>
</dbReference>
<dbReference type="PROSITE" id="PS51257">
    <property type="entry name" value="PROKAR_LIPOPROTEIN"/>
    <property type="match status" value="1"/>
</dbReference>
<feature type="domain" description="Outer membrane protein assembly factor BamE" evidence="6">
    <location>
        <begin position="90"/>
        <end position="157"/>
    </location>
</feature>
<accession>A0ABW0L0W5</accession>
<dbReference type="EMBL" id="JBHSMU010000007">
    <property type="protein sequence ID" value="MFC5459433.1"/>
    <property type="molecule type" value="Genomic_DNA"/>
</dbReference>
<evidence type="ECO:0000256" key="4">
    <source>
        <dbReference type="HAMAP-Rule" id="MF_00925"/>
    </source>
</evidence>
<protein>
    <recommendedName>
        <fullName evidence="4">Outer membrane protein assembly factor BamE</fullName>
    </recommendedName>
</protein>
<evidence type="ECO:0000256" key="3">
    <source>
        <dbReference type="ARBA" id="ARBA00023237"/>
    </source>
</evidence>
<gene>
    <name evidence="4" type="primary">bamE</name>
    <name evidence="7" type="ORF">ACFPN5_06390</name>
</gene>
<evidence type="ECO:0000256" key="2">
    <source>
        <dbReference type="ARBA" id="ARBA00023136"/>
    </source>
</evidence>
<feature type="compositionally biased region" description="Low complexity" evidence="5">
    <location>
        <begin position="198"/>
        <end position="211"/>
    </location>
</feature>
<dbReference type="PANTHER" id="PTHR37482:SF1">
    <property type="entry name" value="OUTER MEMBRANE PROTEIN ASSEMBLY FACTOR BAME"/>
    <property type="match status" value="1"/>
</dbReference>
<comment type="similarity">
    <text evidence="4">Belongs to the BamE family.</text>
</comment>
<evidence type="ECO:0000256" key="5">
    <source>
        <dbReference type="SAM" id="MobiDB-lite"/>
    </source>
</evidence>
<dbReference type="InterPro" id="IPR026592">
    <property type="entry name" value="BamE"/>
</dbReference>
<comment type="function">
    <text evidence="4">Part of the outer membrane protein assembly complex, which is involved in assembly and insertion of beta-barrel proteins into the outer membrane.</text>
</comment>
<comment type="caution">
    <text evidence="7">The sequence shown here is derived from an EMBL/GenBank/DDBJ whole genome shotgun (WGS) entry which is preliminary data.</text>
</comment>
<sequence>MRVIDAVVHRSYARAALVAGLACTLVLSGCASWRNQTKPAAPVNTSPQAVAADADKSAASANAGAQTTQVTKLQKFLWIFSPYRPDIQQGNFVSQEMLTQLKVGQTREQVRFLLGTPLLTDMFHVDRWDYPFYLARGNGELTTSRVTVYFKDGVVERFDGGNLPTEREYIERIAGPIKTFTKDAKKAAAAPSTRPIEPTTAAQPATSTTTP</sequence>
<dbReference type="InterPro" id="IPR037873">
    <property type="entry name" value="BamE-like"/>
</dbReference>
<feature type="region of interest" description="Disordered" evidence="5">
    <location>
        <begin position="184"/>
        <end position="211"/>
    </location>
</feature>
<comment type="subunit">
    <text evidence="4">Part of the Bam complex.</text>
</comment>
<dbReference type="Proteomes" id="UP001596050">
    <property type="component" value="Unassembled WGS sequence"/>
</dbReference>
<keyword evidence="2 4" id="KW-0472">Membrane</keyword>
<organism evidence="7 8">
    <name type="scientific">Massilia niabensis</name>
    <dbReference type="NCBI Taxonomy" id="544910"/>
    <lineage>
        <taxon>Bacteria</taxon>
        <taxon>Pseudomonadati</taxon>
        <taxon>Pseudomonadota</taxon>
        <taxon>Betaproteobacteria</taxon>
        <taxon>Burkholderiales</taxon>
        <taxon>Oxalobacteraceae</taxon>
        <taxon>Telluria group</taxon>
        <taxon>Massilia</taxon>
    </lineage>
</organism>
<evidence type="ECO:0000259" key="6">
    <source>
        <dbReference type="Pfam" id="PF04355"/>
    </source>
</evidence>
<keyword evidence="3 4" id="KW-0998">Cell outer membrane</keyword>
<name>A0ABW0L0W5_9BURK</name>
<evidence type="ECO:0000256" key="1">
    <source>
        <dbReference type="ARBA" id="ARBA00022729"/>
    </source>
</evidence>
<evidence type="ECO:0000313" key="8">
    <source>
        <dbReference type="Proteomes" id="UP001596050"/>
    </source>
</evidence>
<comment type="subcellular location">
    <subcellularLocation>
        <location evidence="4">Cell outer membrane</location>
        <topology evidence="4">Lipid-anchor</topology>
    </subcellularLocation>
</comment>
<keyword evidence="1 4" id="KW-0732">Signal</keyword>
<dbReference type="PANTHER" id="PTHR37482">
    <property type="entry name" value="OUTER MEMBRANE PROTEIN ASSEMBLY FACTOR BAME"/>
    <property type="match status" value="1"/>
</dbReference>
<dbReference type="HAMAP" id="MF_00925">
    <property type="entry name" value="OM_assembly_BamE"/>
    <property type="match status" value="1"/>
</dbReference>
<proteinExistence type="inferred from homology"/>
<keyword evidence="8" id="KW-1185">Reference proteome</keyword>
<evidence type="ECO:0000313" key="7">
    <source>
        <dbReference type="EMBL" id="MFC5459433.1"/>
    </source>
</evidence>
<dbReference type="RefSeq" id="WP_379781292.1">
    <property type="nucleotide sequence ID" value="NZ_JBHSMU010000007.1"/>
</dbReference>
<reference evidence="8" key="1">
    <citation type="journal article" date="2019" name="Int. J. Syst. Evol. Microbiol.">
        <title>The Global Catalogue of Microorganisms (GCM) 10K type strain sequencing project: providing services to taxonomists for standard genome sequencing and annotation.</title>
        <authorList>
            <consortium name="The Broad Institute Genomics Platform"/>
            <consortium name="The Broad Institute Genome Sequencing Center for Infectious Disease"/>
            <person name="Wu L."/>
            <person name="Ma J."/>
        </authorList>
    </citation>
    <scope>NUCLEOTIDE SEQUENCE [LARGE SCALE GENOMIC DNA]</scope>
    <source>
        <strain evidence="8">KACC 12649</strain>
    </source>
</reference>
<keyword evidence="4" id="KW-0564">Palmitate</keyword>
<keyword evidence="4" id="KW-0449">Lipoprotein</keyword>